<keyword evidence="2" id="KW-0812">Transmembrane</keyword>
<dbReference type="Proteomes" id="UP001341136">
    <property type="component" value="Chromosome"/>
</dbReference>
<accession>A0ABZ2CTY7</accession>
<evidence type="ECO:0000313" key="3">
    <source>
        <dbReference type="EMBL" id="WWA30312.1"/>
    </source>
</evidence>
<gene>
    <name evidence="3" type="ORF">V5G21_00520</name>
</gene>
<organism evidence="3 4">
    <name type="scientific">Shouchella rhizosphaerae</name>
    <dbReference type="NCBI Taxonomy" id="866786"/>
    <lineage>
        <taxon>Bacteria</taxon>
        <taxon>Bacillati</taxon>
        <taxon>Bacillota</taxon>
        <taxon>Bacilli</taxon>
        <taxon>Bacillales</taxon>
        <taxon>Bacillaceae</taxon>
        <taxon>Shouchella</taxon>
    </lineage>
</organism>
<protein>
    <submittedName>
        <fullName evidence="3">Uncharacterized protein</fullName>
    </submittedName>
</protein>
<dbReference type="EMBL" id="CP144921">
    <property type="protein sequence ID" value="WWA30312.1"/>
    <property type="molecule type" value="Genomic_DNA"/>
</dbReference>
<evidence type="ECO:0000256" key="2">
    <source>
        <dbReference type="SAM" id="Phobius"/>
    </source>
</evidence>
<reference evidence="3 4" key="1">
    <citation type="submission" date="2024-01" db="EMBL/GenBank/DDBJ databases">
        <title>Culturomics analysis of mouse respiratory tract.</title>
        <authorList>
            <person name="Phillips A.M."/>
            <person name="Collette N.M."/>
            <person name="Mageeney C.M."/>
            <person name="Sinha A."/>
            <person name="Hern K.E."/>
            <person name="Arkin A.P."/>
            <person name="Williams K.P."/>
            <person name="Branda S."/>
        </authorList>
    </citation>
    <scope>NUCLEOTIDE SEQUENCE [LARGE SCALE GENOMIC DNA]</scope>
    <source>
        <strain evidence="3 4">CP20</strain>
    </source>
</reference>
<evidence type="ECO:0000313" key="4">
    <source>
        <dbReference type="Proteomes" id="UP001341136"/>
    </source>
</evidence>
<proteinExistence type="predicted"/>
<sequence>MQVQLAEVTKEVQHQTKRIEEWHKETLEIAKRADAAEDKAELALSRADQALEEIEKERAATALARKERKIDRRWLIGTALTFLGILAPLLIRFYFN</sequence>
<keyword evidence="2" id="KW-0472">Membrane</keyword>
<evidence type="ECO:0000256" key="1">
    <source>
        <dbReference type="SAM" id="Coils"/>
    </source>
</evidence>
<feature type="coiled-coil region" evidence="1">
    <location>
        <begin position="5"/>
        <end position="67"/>
    </location>
</feature>
<dbReference type="RefSeq" id="WP_338465073.1">
    <property type="nucleotide sequence ID" value="NZ_CP144921.1"/>
</dbReference>
<name>A0ABZ2CTY7_9BACI</name>
<keyword evidence="4" id="KW-1185">Reference proteome</keyword>
<keyword evidence="2" id="KW-1133">Transmembrane helix</keyword>
<feature type="transmembrane region" description="Helical" evidence="2">
    <location>
        <begin position="74"/>
        <end position="95"/>
    </location>
</feature>
<keyword evidence="1" id="KW-0175">Coiled coil</keyword>